<evidence type="ECO:0000313" key="2">
    <source>
        <dbReference type="Proteomes" id="UP000298663"/>
    </source>
</evidence>
<evidence type="ECO:0000313" key="1">
    <source>
        <dbReference type="EMBL" id="TMS37167.1"/>
    </source>
</evidence>
<dbReference type="AlphaFoldDB" id="A0A4U8UYE7"/>
<dbReference type="EMBL" id="CM016762">
    <property type="protein sequence ID" value="TMS37167.1"/>
    <property type="molecule type" value="Genomic_DNA"/>
</dbReference>
<organism evidence="1 2">
    <name type="scientific">Steinernema carpocapsae</name>
    <name type="common">Entomopathogenic nematode</name>
    <dbReference type="NCBI Taxonomy" id="34508"/>
    <lineage>
        <taxon>Eukaryota</taxon>
        <taxon>Metazoa</taxon>
        <taxon>Ecdysozoa</taxon>
        <taxon>Nematoda</taxon>
        <taxon>Chromadorea</taxon>
        <taxon>Rhabditida</taxon>
        <taxon>Tylenchina</taxon>
        <taxon>Panagrolaimomorpha</taxon>
        <taxon>Strongyloidoidea</taxon>
        <taxon>Steinernematidae</taxon>
        <taxon>Steinernema</taxon>
    </lineage>
</organism>
<name>A0A4U8UYE7_STECR</name>
<dbReference type="Proteomes" id="UP000298663">
    <property type="component" value="Chromosome X"/>
</dbReference>
<dbReference type="EMBL" id="AZBU02000001">
    <property type="protein sequence ID" value="TMS37167.1"/>
    <property type="molecule type" value="Genomic_DNA"/>
</dbReference>
<keyword evidence="2" id="KW-1185">Reference proteome</keyword>
<protein>
    <submittedName>
        <fullName evidence="1">Uncharacterized protein</fullName>
    </submittedName>
</protein>
<reference evidence="1 2" key="2">
    <citation type="journal article" date="2019" name="G3 (Bethesda)">
        <title>Hybrid Assembly of the Genome of the Entomopathogenic Nematode Steinernema carpocapsae Identifies the X-Chromosome.</title>
        <authorList>
            <person name="Serra L."/>
            <person name="Macchietto M."/>
            <person name="Macias-Munoz A."/>
            <person name="McGill C.J."/>
            <person name="Rodriguez I.M."/>
            <person name="Rodriguez B."/>
            <person name="Murad R."/>
            <person name="Mortazavi A."/>
        </authorList>
    </citation>
    <scope>NUCLEOTIDE SEQUENCE [LARGE SCALE GENOMIC DNA]</scope>
    <source>
        <strain evidence="1 2">ALL</strain>
    </source>
</reference>
<reference evidence="1 2" key="1">
    <citation type="journal article" date="2015" name="Genome Biol.">
        <title>Comparative genomics of Steinernema reveals deeply conserved gene regulatory networks.</title>
        <authorList>
            <person name="Dillman A.R."/>
            <person name="Macchietto M."/>
            <person name="Porter C.F."/>
            <person name="Rogers A."/>
            <person name="Williams B."/>
            <person name="Antoshechkin I."/>
            <person name="Lee M.M."/>
            <person name="Goodwin Z."/>
            <person name="Lu X."/>
            <person name="Lewis E.E."/>
            <person name="Goodrich-Blair H."/>
            <person name="Stock S.P."/>
            <person name="Adams B.J."/>
            <person name="Sternberg P.W."/>
            <person name="Mortazavi A."/>
        </authorList>
    </citation>
    <scope>NUCLEOTIDE SEQUENCE [LARGE SCALE GENOMIC DNA]</scope>
    <source>
        <strain evidence="1 2">ALL</strain>
    </source>
</reference>
<sequence length="247" mass="27828">MAMKEQRKQISSCSLLSLEDSRCAATLSSICEISFQNQNRVDLLVYVSTDGYHISITCHLLSADPGSPEKLPNLFKLHLIFSLLEDKDFSKYLPINIQPNAADVRLVLPVSLVASLFTFRGDIPSLVNSTSCFARLIKATFSKRGTQSDENNTTISPNNNVILRERSRRTVLTDSDRNKIRLLVRSLPYSHPFAYHRLLPLQFPPQNKQQSCVPIQQLCICIEIPVCQLSLHQADRSPIDNSLRSTD</sequence>
<accession>A0A4U8UYE7</accession>
<proteinExistence type="predicted"/>
<gene>
    <name evidence="1" type="ORF">L596_004155</name>
</gene>
<comment type="caution">
    <text evidence="1">The sequence shown here is derived from an EMBL/GenBank/DDBJ whole genome shotgun (WGS) entry which is preliminary data.</text>
</comment>